<reference evidence="6" key="1">
    <citation type="submission" date="2022-11" db="EMBL/GenBank/DDBJ databases">
        <title>Chromosomal genome sequence assembly and mating type (MAT) locus characterization of the leprose asexual lichenized fungus Lepraria neglecta (Nyl.) Erichsen.</title>
        <authorList>
            <person name="Allen J.L."/>
            <person name="Pfeffer B."/>
        </authorList>
    </citation>
    <scope>NUCLEOTIDE SEQUENCE</scope>
    <source>
        <strain evidence="6">Allen 5258</strain>
    </source>
</reference>
<evidence type="ECO:0000259" key="5">
    <source>
        <dbReference type="PROSITE" id="PS50850"/>
    </source>
</evidence>
<evidence type="ECO:0000313" key="6">
    <source>
        <dbReference type="EMBL" id="KAK3170349.1"/>
    </source>
</evidence>
<feature type="compositionally biased region" description="Polar residues" evidence="3">
    <location>
        <begin position="13"/>
        <end position="22"/>
    </location>
</feature>
<evidence type="ECO:0000256" key="3">
    <source>
        <dbReference type="SAM" id="MobiDB-lite"/>
    </source>
</evidence>
<dbReference type="InterPro" id="IPR050327">
    <property type="entry name" value="Proton-linked_MCT"/>
</dbReference>
<evidence type="ECO:0000256" key="4">
    <source>
        <dbReference type="SAM" id="Phobius"/>
    </source>
</evidence>
<organism evidence="6 7">
    <name type="scientific">Lepraria neglecta</name>
    <dbReference type="NCBI Taxonomy" id="209136"/>
    <lineage>
        <taxon>Eukaryota</taxon>
        <taxon>Fungi</taxon>
        <taxon>Dikarya</taxon>
        <taxon>Ascomycota</taxon>
        <taxon>Pezizomycotina</taxon>
        <taxon>Lecanoromycetes</taxon>
        <taxon>OSLEUM clade</taxon>
        <taxon>Lecanoromycetidae</taxon>
        <taxon>Lecanorales</taxon>
        <taxon>Lecanorineae</taxon>
        <taxon>Stereocaulaceae</taxon>
        <taxon>Lepraria</taxon>
    </lineage>
</organism>
<keyword evidence="7" id="KW-1185">Reference proteome</keyword>
<feature type="transmembrane region" description="Helical" evidence="4">
    <location>
        <begin position="119"/>
        <end position="139"/>
    </location>
</feature>
<feature type="transmembrane region" description="Helical" evidence="4">
    <location>
        <begin position="46"/>
        <end position="70"/>
    </location>
</feature>
<accession>A0AAE0DI17</accession>
<feature type="transmembrane region" description="Helical" evidence="4">
    <location>
        <begin position="342"/>
        <end position="365"/>
    </location>
</feature>
<name>A0AAE0DI17_9LECA</name>
<feature type="transmembrane region" description="Helical" evidence="4">
    <location>
        <begin position="177"/>
        <end position="197"/>
    </location>
</feature>
<dbReference type="InterPro" id="IPR036259">
    <property type="entry name" value="MFS_trans_sf"/>
</dbReference>
<feature type="transmembrane region" description="Helical" evidence="4">
    <location>
        <begin position="145"/>
        <end position="170"/>
    </location>
</feature>
<gene>
    <name evidence="6" type="ORF">OEA41_009736</name>
</gene>
<feature type="domain" description="Major facilitator superfamily (MFS) profile" evidence="5">
    <location>
        <begin position="47"/>
        <end position="440"/>
    </location>
</feature>
<dbReference type="SUPFAM" id="SSF103473">
    <property type="entry name" value="MFS general substrate transporter"/>
    <property type="match status" value="1"/>
</dbReference>
<feature type="transmembrane region" description="Helical" evidence="4">
    <location>
        <begin position="287"/>
        <end position="306"/>
    </location>
</feature>
<dbReference type="Proteomes" id="UP001276659">
    <property type="component" value="Unassembled WGS sequence"/>
</dbReference>
<feature type="transmembrane region" description="Helical" evidence="4">
    <location>
        <begin position="377"/>
        <end position="400"/>
    </location>
</feature>
<keyword evidence="4" id="KW-1133">Transmembrane helix</keyword>
<keyword evidence="4" id="KW-0472">Membrane</keyword>
<feature type="transmembrane region" description="Helical" evidence="4">
    <location>
        <begin position="203"/>
        <end position="228"/>
    </location>
</feature>
<feature type="compositionally biased region" description="Basic and acidic residues" evidence="3">
    <location>
        <begin position="25"/>
        <end position="37"/>
    </location>
</feature>
<dbReference type="Pfam" id="PF07690">
    <property type="entry name" value="MFS_1"/>
    <property type="match status" value="1"/>
</dbReference>
<feature type="transmembrane region" description="Helical" evidence="4">
    <location>
        <begin position="412"/>
        <end position="431"/>
    </location>
</feature>
<dbReference type="EMBL" id="JASNWA010000009">
    <property type="protein sequence ID" value="KAK3170349.1"/>
    <property type="molecule type" value="Genomic_DNA"/>
</dbReference>
<evidence type="ECO:0000313" key="7">
    <source>
        <dbReference type="Proteomes" id="UP001276659"/>
    </source>
</evidence>
<comment type="similarity">
    <text evidence="2">Belongs to the major facilitator superfamily. Monocarboxylate porter (TC 2.A.1.13) family.</text>
</comment>
<comment type="subcellular location">
    <subcellularLocation>
        <location evidence="1">Membrane</location>
        <topology evidence="1">Multi-pass membrane protein</topology>
    </subcellularLocation>
</comment>
<protein>
    <recommendedName>
        <fullName evidence="5">Major facilitator superfamily (MFS) profile domain-containing protein</fullName>
    </recommendedName>
</protein>
<comment type="caution">
    <text evidence="6">The sequence shown here is derived from an EMBL/GenBank/DDBJ whole genome shotgun (WGS) entry which is preliminary data.</text>
</comment>
<feature type="region of interest" description="Disordered" evidence="3">
    <location>
        <begin position="1"/>
        <end position="37"/>
    </location>
</feature>
<feature type="transmembrane region" description="Helical" evidence="4">
    <location>
        <begin position="90"/>
        <end position="112"/>
    </location>
</feature>
<dbReference type="GO" id="GO:0022857">
    <property type="term" value="F:transmembrane transporter activity"/>
    <property type="evidence" value="ECO:0007669"/>
    <property type="project" value="InterPro"/>
</dbReference>
<dbReference type="PANTHER" id="PTHR11360:SF234">
    <property type="entry name" value="MFS-TYPE TRANSPORTER DBAD-RELATED"/>
    <property type="match status" value="1"/>
</dbReference>
<dbReference type="InterPro" id="IPR011701">
    <property type="entry name" value="MFS"/>
</dbReference>
<evidence type="ECO:0000256" key="2">
    <source>
        <dbReference type="ARBA" id="ARBA00006727"/>
    </source>
</evidence>
<sequence>MAEEEGEIKRSNSNESDSPSQETSEEPREEKIEAPKPKEGRVNGGLLAWLQVLGAFCLFFTSWGIVNSFGVYQTYYENNLLSATSTSSQISWIGSIQAFLLVVIGVVTGPIFDKGYLQPLLWAGSFLTVFGLMMTSICTKYWQLILAQGVCVGLGSGCLFVPSIAVVATYFTTKRALATGIAVGGSSIGGIIFPITFRRLQPIIGFGWATRVIGFITLALLAVAIAVMRTRLPPKPGRSLFQPSALKNKTFSLVSFGILVGFIGLYVPMFYIQTYALTKQITSNTDYAFYLLSILNAGSFFGRILPNFLADKTGPMNMLVPCTVAAGTLCLAWIAITDVTGVTVFAALYGFFAGAYVSLLPPVIVELTPDMSVVGTWMGMSLFIGAFGLLVGNPVVGALVKIPKGQFAAGQGFAGGAVLLGAGMMAVALVLQTRHLKRWKV</sequence>
<dbReference type="PANTHER" id="PTHR11360">
    <property type="entry name" value="MONOCARBOXYLATE TRANSPORTER"/>
    <property type="match status" value="1"/>
</dbReference>
<proteinExistence type="inferred from homology"/>
<evidence type="ECO:0000256" key="1">
    <source>
        <dbReference type="ARBA" id="ARBA00004141"/>
    </source>
</evidence>
<dbReference type="GO" id="GO:0016020">
    <property type="term" value="C:membrane"/>
    <property type="evidence" value="ECO:0007669"/>
    <property type="project" value="UniProtKB-SubCell"/>
</dbReference>
<feature type="transmembrane region" description="Helical" evidence="4">
    <location>
        <begin position="318"/>
        <end position="336"/>
    </location>
</feature>
<keyword evidence="4" id="KW-0812">Transmembrane</keyword>
<dbReference type="AlphaFoldDB" id="A0AAE0DI17"/>
<dbReference type="PROSITE" id="PS50850">
    <property type="entry name" value="MFS"/>
    <property type="match status" value="1"/>
</dbReference>
<dbReference type="Gene3D" id="1.20.1250.20">
    <property type="entry name" value="MFS general substrate transporter like domains"/>
    <property type="match status" value="1"/>
</dbReference>
<feature type="transmembrane region" description="Helical" evidence="4">
    <location>
        <begin position="249"/>
        <end position="267"/>
    </location>
</feature>
<dbReference type="InterPro" id="IPR020846">
    <property type="entry name" value="MFS_dom"/>
</dbReference>
<dbReference type="CDD" id="cd17352">
    <property type="entry name" value="MFS_MCT_SLC16"/>
    <property type="match status" value="1"/>
</dbReference>